<evidence type="ECO:0000256" key="6">
    <source>
        <dbReference type="ARBA" id="ARBA00023157"/>
    </source>
</evidence>
<dbReference type="GO" id="GO:0007156">
    <property type="term" value="P:homophilic cell adhesion via plasma membrane adhesion molecules"/>
    <property type="evidence" value="ECO:0007669"/>
    <property type="project" value="TreeGrafter"/>
</dbReference>
<evidence type="ECO:0000256" key="1">
    <source>
        <dbReference type="ARBA" id="ARBA00004496"/>
    </source>
</evidence>
<sequence>MRTLCRDALKFVPAKSGNPPEILTPLSDMYGEQGRSVRFECEIEGSPRPEFHWFRGLRELADTPKYTILSKGNTQVLIINDLQGDDADEYSCRASNSLGSRSTKAQLLIRSKPRIFIPPRYHGVREDLGQYRVVVENDVGSDSGTISLSVADRPDPPRFPIVENVLDEAA</sequence>
<evidence type="ECO:0000259" key="8">
    <source>
        <dbReference type="PROSITE" id="PS50835"/>
    </source>
</evidence>
<evidence type="ECO:0000313" key="10">
    <source>
        <dbReference type="WBParaSite" id="PEQ_0000535501-mRNA-1"/>
    </source>
</evidence>
<evidence type="ECO:0000256" key="7">
    <source>
        <dbReference type="ARBA" id="ARBA00023319"/>
    </source>
</evidence>
<feature type="domain" description="Ig-like" evidence="8">
    <location>
        <begin position="20"/>
        <end position="108"/>
    </location>
</feature>
<keyword evidence="3" id="KW-0963">Cytoplasm</keyword>
<dbReference type="GO" id="GO:0043025">
    <property type="term" value="C:neuronal cell body"/>
    <property type="evidence" value="ECO:0007669"/>
    <property type="project" value="TreeGrafter"/>
</dbReference>
<dbReference type="SUPFAM" id="SSF48726">
    <property type="entry name" value="Immunoglobulin"/>
    <property type="match status" value="2"/>
</dbReference>
<name>A0A914RGB2_PAREQ</name>
<keyword evidence="4" id="KW-0732">Signal</keyword>
<evidence type="ECO:0000313" key="9">
    <source>
        <dbReference type="Proteomes" id="UP000887564"/>
    </source>
</evidence>
<proteinExistence type="inferred from homology"/>
<accession>A0A914RGB2</accession>
<dbReference type="InterPro" id="IPR003598">
    <property type="entry name" value="Ig_sub2"/>
</dbReference>
<dbReference type="Gene3D" id="2.60.40.10">
    <property type="entry name" value="Immunoglobulins"/>
    <property type="match status" value="2"/>
</dbReference>
<evidence type="ECO:0000256" key="4">
    <source>
        <dbReference type="ARBA" id="ARBA00022729"/>
    </source>
</evidence>
<dbReference type="WBParaSite" id="PEQ_0000535501-mRNA-1">
    <property type="protein sequence ID" value="PEQ_0000535501-mRNA-1"/>
    <property type="gene ID" value="PEQ_0000535501"/>
</dbReference>
<comment type="subcellular location">
    <subcellularLocation>
        <location evidence="1">Cytoplasm</location>
    </subcellularLocation>
</comment>
<dbReference type="Proteomes" id="UP000887564">
    <property type="component" value="Unplaced"/>
</dbReference>
<keyword evidence="5" id="KW-0677">Repeat</keyword>
<dbReference type="SMART" id="SM00409">
    <property type="entry name" value="IG"/>
    <property type="match status" value="1"/>
</dbReference>
<dbReference type="InterPro" id="IPR013098">
    <property type="entry name" value="Ig_I-set"/>
</dbReference>
<evidence type="ECO:0000256" key="5">
    <source>
        <dbReference type="ARBA" id="ARBA00022737"/>
    </source>
</evidence>
<dbReference type="GO" id="GO:0030424">
    <property type="term" value="C:axon"/>
    <property type="evidence" value="ECO:0007669"/>
    <property type="project" value="TreeGrafter"/>
</dbReference>
<dbReference type="InterPro" id="IPR003599">
    <property type="entry name" value="Ig_sub"/>
</dbReference>
<dbReference type="SMART" id="SM00408">
    <property type="entry name" value="IGc2"/>
    <property type="match status" value="1"/>
</dbReference>
<protein>
    <submittedName>
        <fullName evidence="10">Ig-like domain-containing protein</fullName>
    </submittedName>
</protein>
<reference evidence="10" key="1">
    <citation type="submission" date="2022-11" db="UniProtKB">
        <authorList>
            <consortium name="WormBaseParasite"/>
        </authorList>
    </citation>
    <scope>IDENTIFICATION</scope>
</reference>
<dbReference type="GO" id="GO:0050808">
    <property type="term" value="P:synapse organization"/>
    <property type="evidence" value="ECO:0007669"/>
    <property type="project" value="TreeGrafter"/>
</dbReference>
<dbReference type="FunFam" id="2.60.40.10:FF:000147">
    <property type="entry name" value="Myosin light chain kinase"/>
    <property type="match status" value="1"/>
</dbReference>
<dbReference type="InterPro" id="IPR007110">
    <property type="entry name" value="Ig-like_dom"/>
</dbReference>
<dbReference type="GO" id="GO:0005886">
    <property type="term" value="C:plasma membrane"/>
    <property type="evidence" value="ECO:0007669"/>
    <property type="project" value="TreeGrafter"/>
</dbReference>
<dbReference type="InterPro" id="IPR013783">
    <property type="entry name" value="Ig-like_fold"/>
</dbReference>
<dbReference type="Pfam" id="PF07679">
    <property type="entry name" value="I-set"/>
    <property type="match status" value="1"/>
</dbReference>
<keyword evidence="9" id="KW-1185">Reference proteome</keyword>
<dbReference type="PANTHER" id="PTHR45080:SF8">
    <property type="entry name" value="IG-LIKE DOMAIN-CONTAINING PROTEIN"/>
    <property type="match status" value="1"/>
</dbReference>
<evidence type="ECO:0000256" key="2">
    <source>
        <dbReference type="ARBA" id="ARBA00006692"/>
    </source>
</evidence>
<dbReference type="PROSITE" id="PS50835">
    <property type="entry name" value="IG_LIKE"/>
    <property type="match status" value="1"/>
</dbReference>
<dbReference type="InterPro" id="IPR050958">
    <property type="entry name" value="Cell_Adh-Cytoskel_Orgn"/>
</dbReference>
<dbReference type="GO" id="GO:0005737">
    <property type="term" value="C:cytoplasm"/>
    <property type="evidence" value="ECO:0007669"/>
    <property type="project" value="UniProtKB-SubCell"/>
</dbReference>
<dbReference type="PANTHER" id="PTHR45080">
    <property type="entry name" value="CONTACTIN 5"/>
    <property type="match status" value="1"/>
</dbReference>
<dbReference type="AlphaFoldDB" id="A0A914RGB2"/>
<evidence type="ECO:0000256" key="3">
    <source>
        <dbReference type="ARBA" id="ARBA00022490"/>
    </source>
</evidence>
<comment type="similarity">
    <text evidence="2">Belongs to the protein kinase superfamily. CAMK Ser/Thr protein kinase family.</text>
</comment>
<dbReference type="InterPro" id="IPR036179">
    <property type="entry name" value="Ig-like_dom_sf"/>
</dbReference>
<keyword evidence="6" id="KW-1015">Disulfide bond</keyword>
<keyword evidence="7" id="KW-0393">Immunoglobulin domain</keyword>
<dbReference type="GO" id="GO:0008046">
    <property type="term" value="F:axon guidance receptor activity"/>
    <property type="evidence" value="ECO:0007669"/>
    <property type="project" value="TreeGrafter"/>
</dbReference>
<organism evidence="9 10">
    <name type="scientific">Parascaris equorum</name>
    <name type="common">Equine roundworm</name>
    <dbReference type="NCBI Taxonomy" id="6256"/>
    <lineage>
        <taxon>Eukaryota</taxon>
        <taxon>Metazoa</taxon>
        <taxon>Ecdysozoa</taxon>
        <taxon>Nematoda</taxon>
        <taxon>Chromadorea</taxon>
        <taxon>Rhabditida</taxon>
        <taxon>Spirurina</taxon>
        <taxon>Ascaridomorpha</taxon>
        <taxon>Ascaridoidea</taxon>
        <taxon>Ascarididae</taxon>
        <taxon>Parascaris</taxon>
    </lineage>
</organism>